<dbReference type="InterPro" id="IPR001251">
    <property type="entry name" value="CRAL-TRIO_dom"/>
</dbReference>
<reference evidence="2" key="1">
    <citation type="submission" date="2021-02" db="EMBL/GenBank/DDBJ databases">
        <authorList>
            <person name="Nowell W R."/>
        </authorList>
    </citation>
    <scope>NUCLEOTIDE SEQUENCE</scope>
</reference>
<dbReference type="Gene3D" id="3.40.525.10">
    <property type="entry name" value="CRAL-TRIO lipid binding domain"/>
    <property type="match status" value="1"/>
</dbReference>
<dbReference type="PROSITE" id="PS50191">
    <property type="entry name" value="CRAL_TRIO"/>
    <property type="match status" value="1"/>
</dbReference>
<protein>
    <recommendedName>
        <fullName evidence="1">CRAL-TRIO domain-containing protein</fullName>
    </recommendedName>
</protein>
<dbReference type="CDD" id="cd00170">
    <property type="entry name" value="SEC14"/>
    <property type="match status" value="1"/>
</dbReference>
<dbReference type="SUPFAM" id="SSF52087">
    <property type="entry name" value="CRAL/TRIO domain"/>
    <property type="match status" value="1"/>
</dbReference>
<evidence type="ECO:0000313" key="3">
    <source>
        <dbReference type="Proteomes" id="UP000663852"/>
    </source>
</evidence>
<dbReference type="AlphaFoldDB" id="A0A814KQ88"/>
<dbReference type="PANTHER" id="PTHR48411:SF1">
    <property type="entry name" value="OS01G0948300 PROTEIN"/>
    <property type="match status" value="1"/>
</dbReference>
<dbReference type="PANTHER" id="PTHR48411">
    <property type="entry name" value="OS01G0948300 PROTEIN"/>
    <property type="match status" value="1"/>
</dbReference>
<comment type="caution">
    <text evidence="2">The sequence shown here is derived from an EMBL/GenBank/DDBJ whole genome shotgun (WGS) entry which is preliminary data.</text>
</comment>
<evidence type="ECO:0000313" key="2">
    <source>
        <dbReference type="EMBL" id="CAF1055464.1"/>
    </source>
</evidence>
<gene>
    <name evidence="2" type="ORF">EDS130_LOCUS17647</name>
</gene>
<dbReference type="OrthoDB" id="19923at2759"/>
<organism evidence="2 3">
    <name type="scientific">Adineta ricciae</name>
    <name type="common">Rotifer</name>
    <dbReference type="NCBI Taxonomy" id="249248"/>
    <lineage>
        <taxon>Eukaryota</taxon>
        <taxon>Metazoa</taxon>
        <taxon>Spiralia</taxon>
        <taxon>Gnathifera</taxon>
        <taxon>Rotifera</taxon>
        <taxon>Eurotatoria</taxon>
        <taxon>Bdelloidea</taxon>
        <taxon>Adinetida</taxon>
        <taxon>Adinetidae</taxon>
        <taxon>Adineta</taxon>
    </lineage>
</organism>
<dbReference type="EMBL" id="CAJNOJ010000080">
    <property type="protein sequence ID" value="CAF1055464.1"/>
    <property type="molecule type" value="Genomic_DNA"/>
</dbReference>
<dbReference type="Proteomes" id="UP000663852">
    <property type="component" value="Unassembled WGS sequence"/>
</dbReference>
<proteinExistence type="predicted"/>
<feature type="domain" description="CRAL-TRIO" evidence="1">
    <location>
        <begin position="118"/>
        <end position="234"/>
    </location>
</feature>
<sequence>MKDFFLSTDNLFICYLKKSYLEMKEKTEKTFFSKLDLPNENKHVHLSLLAILRSVSRENTNIDPDEVNNVISCVIDNNQITIDVKTISPFKCVIGSAGQLQEDSQTAVIAIYGCWLPDRRLREYRYIMDQLFYYVYHQLDKLVTNDYILVYFHGATPKHRTPDFKILRKYYQMLNFRLRKNLRAVYVVHPTRWLRTLIAFSRPFFSNKFYHKVNYLFTIAELERQFPHNHIELPVVIEQTDWLYSQKYDRQNASIKRSIEQSRSRSASGIGNESVA</sequence>
<dbReference type="Pfam" id="PF13716">
    <property type="entry name" value="CRAL_TRIO_2"/>
    <property type="match status" value="1"/>
</dbReference>
<name>A0A814KQ88_ADIRI</name>
<accession>A0A814KQ88</accession>
<evidence type="ECO:0000259" key="1">
    <source>
        <dbReference type="PROSITE" id="PS50191"/>
    </source>
</evidence>
<dbReference type="InterPro" id="IPR036865">
    <property type="entry name" value="CRAL-TRIO_dom_sf"/>
</dbReference>